<feature type="compositionally biased region" description="Polar residues" evidence="1">
    <location>
        <begin position="439"/>
        <end position="465"/>
    </location>
</feature>
<protein>
    <submittedName>
        <fullName evidence="2">Uncharacterized protein</fullName>
    </submittedName>
</protein>
<feature type="compositionally biased region" description="Polar residues" evidence="1">
    <location>
        <begin position="479"/>
        <end position="490"/>
    </location>
</feature>
<name>A0A2A9NMP9_9AGAR</name>
<dbReference type="AlphaFoldDB" id="A0A2A9NMP9"/>
<organism evidence="2 3">
    <name type="scientific">Amanita thiersii Skay4041</name>
    <dbReference type="NCBI Taxonomy" id="703135"/>
    <lineage>
        <taxon>Eukaryota</taxon>
        <taxon>Fungi</taxon>
        <taxon>Dikarya</taxon>
        <taxon>Basidiomycota</taxon>
        <taxon>Agaricomycotina</taxon>
        <taxon>Agaricomycetes</taxon>
        <taxon>Agaricomycetidae</taxon>
        <taxon>Agaricales</taxon>
        <taxon>Pluteineae</taxon>
        <taxon>Amanitaceae</taxon>
        <taxon>Amanita</taxon>
    </lineage>
</organism>
<dbReference type="EMBL" id="KZ302042">
    <property type="protein sequence ID" value="PFH49026.1"/>
    <property type="molecule type" value="Genomic_DNA"/>
</dbReference>
<dbReference type="Proteomes" id="UP000242287">
    <property type="component" value="Unassembled WGS sequence"/>
</dbReference>
<feature type="compositionally biased region" description="Low complexity" evidence="1">
    <location>
        <begin position="525"/>
        <end position="536"/>
    </location>
</feature>
<feature type="compositionally biased region" description="Polar residues" evidence="1">
    <location>
        <begin position="537"/>
        <end position="548"/>
    </location>
</feature>
<evidence type="ECO:0000313" key="2">
    <source>
        <dbReference type="EMBL" id="PFH49026.1"/>
    </source>
</evidence>
<feature type="region of interest" description="Disordered" evidence="1">
    <location>
        <begin position="510"/>
        <end position="615"/>
    </location>
</feature>
<keyword evidence="3" id="KW-1185">Reference proteome</keyword>
<feature type="compositionally biased region" description="Low complexity" evidence="1">
    <location>
        <begin position="189"/>
        <end position="223"/>
    </location>
</feature>
<gene>
    <name evidence="2" type="ORF">AMATHDRAFT_64021</name>
</gene>
<feature type="region of interest" description="Disordered" evidence="1">
    <location>
        <begin position="434"/>
        <end position="490"/>
    </location>
</feature>
<proteinExistence type="predicted"/>
<feature type="compositionally biased region" description="Low complexity" evidence="1">
    <location>
        <begin position="580"/>
        <end position="589"/>
    </location>
</feature>
<accession>A0A2A9NMP9</accession>
<dbReference type="OrthoDB" id="5582146at2759"/>
<evidence type="ECO:0000256" key="1">
    <source>
        <dbReference type="SAM" id="MobiDB-lite"/>
    </source>
</evidence>
<feature type="region of interest" description="Disordered" evidence="1">
    <location>
        <begin position="173"/>
        <end position="310"/>
    </location>
</feature>
<evidence type="ECO:0000313" key="3">
    <source>
        <dbReference type="Proteomes" id="UP000242287"/>
    </source>
</evidence>
<sequence>MNVCKSHDYRIGTSANAMSLPLHLNYVGTPTFLPAMLDMLAASADAPPIDPIPEDANLVARLVAWTLSRVFNLTTHRLKVRTPKYANSAGTASDWDTASGFVSADNHNNNYPSPTSFLRSLFLSAGSSVSQSSAEASHDEPDTGSRSSSASLAQLALTGINNANAITATVSPIAHHPHHPVPPTRQKSGRSSSPWRGVSSRSARPSTSTSGGTIASGPTATSSDPLINRTSPHQSASSPPPVPHSHTRPDGYRHSNSHSSHAHTHAQGHVRSASVPRPNFRPLSSTSTHEQPHTHVHHPPHPPPPPPIMSIPNALVITGLENASIPSQRALVRVLADRRLVLPKHGTGWEEYDGHVPDRRYDVDEEDEDDVINLPDEFVIVYITSWTPTERPNIHKSLLDRFSMSTNITISPRTKLSARSFSPALHATSCPIHPERQTHISTGANPFASRQSPRLQHRSLSSSPHNHPFSLPVLASPARGTSPSDNNSSSTFTAHSPCTCICPAPMNDQTTPVQKSKALPGTALSSPFSSGLSSDSGQNRRTSSTTSMVVPLLPPPESHLLRSASARSATPPVHTSHKTQSQPQLSQPQPIRPHRHPHSHPLSNTPPPSSTLHPLLSPILSPTLIPSLRRLARERTYLSPELVLYMQDLLTAVRHDSPGVDGMLVGARAVEDAAVLVKAWRVVGSELRGWELVRGGGMIEKGKKVRKMEDSDEEEELESGYREGEGSIMIDVGIDVLEGEVGALGGHGDAYMRESMEGREGVERGNEMEIGMFDVSEADIARVVPRVVSHRVRMRDGWVDEVLASAVVGAAMVRLGDGVVHVREGEKKGNGDRDTVKDVLVRVLQRV</sequence>
<reference evidence="2 3" key="1">
    <citation type="submission" date="2014-02" db="EMBL/GenBank/DDBJ databases">
        <title>Transposable element dynamics among asymbiotic and ectomycorrhizal Amanita fungi.</title>
        <authorList>
            <consortium name="DOE Joint Genome Institute"/>
            <person name="Hess J."/>
            <person name="Skrede I."/>
            <person name="Wolfe B."/>
            <person name="LaButti K."/>
            <person name="Ohm R.A."/>
            <person name="Grigoriev I.V."/>
            <person name="Pringle A."/>
        </authorList>
    </citation>
    <scope>NUCLEOTIDE SEQUENCE [LARGE SCALE GENOMIC DNA]</scope>
    <source>
        <strain evidence="2 3">SKay4041</strain>
    </source>
</reference>